<sequence length="354" mass="40956">MQNHLFANTKHQFYILNCVGWTGYILTTHVGAIYWDKPINYYWAIFIGGVLGFLLSFLLRPIYRKAWNFSTTKKVLTVIVTCWLLSLVWAIPDNLIFWEVYKHGYRPKHWVSYINGSVSKFYIYLCWSCLYFGIKFYQGMQEATQSALKANALAHEAQLKMLRYQLNPHFLFNTLNAISTLVLENQTERANEMVTRLSNFLRYSLDNDPMQKVTFEQEITTLKLYLGIEKVRFEERLEINFEIDSEAEKALIPSLILQPLVENSIKYAIAKSENGGCICLRAKVFARELLLELKDDGPGVEMVDGELPNGRGVGVKNTRERLSELYNDKHSFTISNIQPCGLQVSIRLPYEIAE</sequence>
<keyword evidence="1" id="KW-0812">Transmembrane</keyword>
<dbReference type="Pfam" id="PF02518">
    <property type="entry name" value="HATPase_c"/>
    <property type="match status" value="1"/>
</dbReference>
<dbReference type="PANTHER" id="PTHR34220">
    <property type="entry name" value="SENSOR HISTIDINE KINASE YPDA"/>
    <property type="match status" value="1"/>
</dbReference>
<feature type="transmembrane region" description="Helical" evidence="1">
    <location>
        <begin position="112"/>
        <end position="134"/>
    </location>
</feature>
<dbReference type="OrthoDB" id="2514702at2"/>
<keyword evidence="1" id="KW-0472">Membrane</keyword>
<dbReference type="RefSeq" id="WP_142943689.1">
    <property type="nucleotide sequence ID" value="NZ_VIKR01000005.1"/>
</dbReference>
<dbReference type="AlphaFoldDB" id="A0A545T567"/>
<dbReference type="PANTHER" id="PTHR34220:SF7">
    <property type="entry name" value="SENSOR HISTIDINE KINASE YPDA"/>
    <property type="match status" value="1"/>
</dbReference>
<keyword evidence="5" id="KW-1185">Reference proteome</keyword>
<reference evidence="4 5" key="1">
    <citation type="submission" date="2019-06" db="EMBL/GenBank/DDBJ databases">
        <title>Draft genome of Aliikangiella marina GYP-15.</title>
        <authorList>
            <person name="Wang G."/>
        </authorList>
    </citation>
    <scope>NUCLEOTIDE SEQUENCE [LARGE SCALE GENOMIC DNA]</scope>
    <source>
        <strain evidence="4 5">GYP-15</strain>
    </source>
</reference>
<dbReference type="InterPro" id="IPR003594">
    <property type="entry name" value="HATPase_dom"/>
</dbReference>
<proteinExistence type="predicted"/>
<feature type="transmembrane region" description="Helical" evidence="1">
    <location>
        <begin position="12"/>
        <end position="35"/>
    </location>
</feature>
<keyword evidence="1" id="KW-1133">Transmembrane helix</keyword>
<dbReference type="GO" id="GO:0016020">
    <property type="term" value="C:membrane"/>
    <property type="evidence" value="ECO:0007669"/>
    <property type="project" value="InterPro"/>
</dbReference>
<evidence type="ECO:0000313" key="4">
    <source>
        <dbReference type="EMBL" id="TQV72359.1"/>
    </source>
</evidence>
<dbReference type="GO" id="GO:0000155">
    <property type="term" value="F:phosphorelay sensor kinase activity"/>
    <property type="evidence" value="ECO:0007669"/>
    <property type="project" value="InterPro"/>
</dbReference>
<dbReference type="Proteomes" id="UP000317839">
    <property type="component" value="Unassembled WGS sequence"/>
</dbReference>
<organism evidence="4 5">
    <name type="scientific">Aliikangiella marina</name>
    <dbReference type="NCBI Taxonomy" id="1712262"/>
    <lineage>
        <taxon>Bacteria</taxon>
        <taxon>Pseudomonadati</taxon>
        <taxon>Pseudomonadota</taxon>
        <taxon>Gammaproteobacteria</taxon>
        <taxon>Oceanospirillales</taxon>
        <taxon>Pleioneaceae</taxon>
        <taxon>Aliikangiella</taxon>
    </lineage>
</organism>
<evidence type="ECO:0000259" key="3">
    <source>
        <dbReference type="Pfam" id="PF06580"/>
    </source>
</evidence>
<dbReference type="CDD" id="cd00637">
    <property type="entry name" value="7tm_classA_rhodopsin-like"/>
    <property type="match status" value="1"/>
</dbReference>
<keyword evidence="4" id="KW-0418">Kinase</keyword>
<dbReference type="Pfam" id="PF06580">
    <property type="entry name" value="His_kinase"/>
    <property type="match status" value="1"/>
</dbReference>
<gene>
    <name evidence="4" type="ORF">FLL45_19285</name>
</gene>
<dbReference type="InterPro" id="IPR050640">
    <property type="entry name" value="Bact_2-comp_sensor_kinase"/>
</dbReference>
<dbReference type="InterPro" id="IPR010559">
    <property type="entry name" value="Sig_transdc_His_kin_internal"/>
</dbReference>
<feature type="transmembrane region" description="Helical" evidence="1">
    <location>
        <begin position="41"/>
        <end position="63"/>
    </location>
</feature>
<feature type="domain" description="Histidine kinase/HSP90-like ATPase" evidence="2">
    <location>
        <begin position="255"/>
        <end position="351"/>
    </location>
</feature>
<protein>
    <submittedName>
        <fullName evidence="4">Sensor histidine kinase</fullName>
    </submittedName>
</protein>
<evidence type="ECO:0000313" key="5">
    <source>
        <dbReference type="Proteomes" id="UP000317839"/>
    </source>
</evidence>
<accession>A0A545T567</accession>
<evidence type="ECO:0000259" key="2">
    <source>
        <dbReference type="Pfam" id="PF02518"/>
    </source>
</evidence>
<dbReference type="EMBL" id="VIKR01000005">
    <property type="protein sequence ID" value="TQV72359.1"/>
    <property type="molecule type" value="Genomic_DNA"/>
</dbReference>
<keyword evidence="4" id="KW-0808">Transferase</keyword>
<dbReference type="Gene3D" id="3.30.565.10">
    <property type="entry name" value="Histidine kinase-like ATPase, C-terminal domain"/>
    <property type="match status" value="1"/>
</dbReference>
<dbReference type="SUPFAM" id="SSF55874">
    <property type="entry name" value="ATPase domain of HSP90 chaperone/DNA topoisomerase II/histidine kinase"/>
    <property type="match status" value="1"/>
</dbReference>
<dbReference type="InterPro" id="IPR036890">
    <property type="entry name" value="HATPase_C_sf"/>
</dbReference>
<name>A0A545T567_9GAMM</name>
<feature type="transmembrane region" description="Helical" evidence="1">
    <location>
        <begin position="75"/>
        <end position="92"/>
    </location>
</feature>
<feature type="domain" description="Signal transduction histidine kinase internal region" evidence="3">
    <location>
        <begin position="157"/>
        <end position="237"/>
    </location>
</feature>
<evidence type="ECO:0000256" key="1">
    <source>
        <dbReference type="SAM" id="Phobius"/>
    </source>
</evidence>
<comment type="caution">
    <text evidence="4">The sequence shown here is derived from an EMBL/GenBank/DDBJ whole genome shotgun (WGS) entry which is preliminary data.</text>
</comment>